<organism evidence="10 11">
    <name type="scientific">Macrosiphum euphorbiae</name>
    <name type="common">potato aphid</name>
    <dbReference type="NCBI Taxonomy" id="13131"/>
    <lineage>
        <taxon>Eukaryota</taxon>
        <taxon>Metazoa</taxon>
        <taxon>Ecdysozoa</taxon>
        <taxon>Arthropoda</taxon>
        <taxon>Hexapoda</taxon>
        <taxon>Insecta</taxon>
        <taxon>Pterygota</taxon>
        <taxon>Neoptera</taxon>
        <taxon>Paraneoptera</taxon>
        <taxon>Hemiptera</taxon>
        <taxon>Sternorrhyncha</taxon>
        <taxon>Aphidomorpha</taxon>
        <taxon>Aphidoidea</taxon>
        <taxon>Aphididae</taxon>
        <taxon>Macrosiphini</taxon>
        <taxon>Macrosiphum</taxon>
    </lineage>
</organism>
<keyword evidence="11" id="KW-1185">Reference proteome</keyword>
<evidence type="ECO:0000313" key="10">
    <source>
        <dbReference type="EMBL" id="CAI6365776.1"/>
    </source>
</evidence>
<comment type="cofactor">
    <cofactor evidence="1">
        <name>a divalent metal cation</name>
        <dbReference type="ChEBI" id="CHEBI:60240"/>
    </cofactor>
</comment>
<dbReference type="Pfam" id="PF20700">
    <property type="entry name" value="Mutator"/>
    <property type="match status" value="1"/>
</dbReference>
<evidence type="ECO:0000256" key="1">
    <source>
        <dbReference type="ARBA" id="ARBA00001968"/>
    </source>
</evidence>
<protein>
    <recommendedName>
        <fullName evidence="12">Transposase</fullName>
    </recommendedName>
</protein>
<evidence type="ECO:0000313" key="11">
    <source>
        <dbReference type="Proteomes" id="UP001160148"/>
    </source>
</evidence>
<sequence>MANKENNLKRKRSSKKKSQILCSNTILPDLSVEINVPPNDVGNDSGIVLSNSNTPECSTSVNVEINIPANDVLNDSGIVLSNSNTSECSTLVNSNPIMPDLNVVFERNIDVIESERISHEVVENNVGGRRIVDVMHIFDQIRNGNHGIGLGCTFIDCEFLKEVRSGYFSSWIFKCKMCNMLTKIESEKNDLGCIPINKAVVSGTYAIGIGHTQVAEFSATETLSDEVKETAWNAMKLAGIEERRLALEAGDVDEDGIPMCPVIADGQWSKRSYKTKYDAFSGALSKVMVATIIGFRTKKILFVGIRNRYCVVCERAKNMGQSSKAHKCFMNWSKGATSIEADAIAEGFLSSVKLHGLKYNKLIGDGDSSVTKRLNEILPYGPRMLIEKIECRNHILRNYGQKLMALTKKPLIHLNQSLYEQTEGLRKDIINGPPGIIGKTFLKYTRDKTKSLKYRRALFVSKADSGYRAEPFILTPVLGAAEGSPEERYTKRHCQVRNCIERCNGVLKMRWRCLSKYSTLHYRPKTSAFIVIACVILHNMCLEW</sequence>
<dbReference type="GO" id="GO:0004518">
    <property type="term" value="F:nuclease activity"/>
    <property type="evidence" value="ECO:0007669"/>
    <property type="project" value="UniProtKB-KW"/>
</dbReference>
<feature type="domain" description="DDE Tnp4" evidence="8">
    <location>
        <begin position="463"/>
        <end position="539"/>
    </location>
</feature>
<dbReference type="GO" id="GO:0016787">
    <property type="term" value="F:hydrolase activity"/>
    <property type="evidence" value="ECO:0007669"/>
    <property type="project" value="UniProtKB-KW"/>
</dbReference>
<evidence type="ECO:0000256" key="6">
    <source>
        <dbReference type="ARBA" id="ARBA00022801"/>
    </source>
</evidence>
<comment type="similarity">
    <text evidence="3">Belongs to the HARBI1 family.</text>
</comment>
<evidence type="ECO:0000256" key="5">
    <source>
        <dbReference type="ARBA" id="ARBA00022723"/>
    </source>
</evidence>
<evidence type="ECO:0000259" key="8">
    <source>
        <dbReference type="Pfam" id="PF13359"/>
    </source>
</evidence>
<keyword evidence="7" id="KW-0539">Nucleus</keyword>
<comment type="subcellular location">
    <subcellularLocation>
        <location evidence="2">Nucleus</location>
    </subcellularLocation>
</comment>
<proteinExistence type="inferred from homology"/>
<dbReference type="Pfam" id="PF13359">
    <property type="entry name" value="DDE_Tnp_4"/>
    <property type="match status" value="1"/>
</dbReference>
<dbReference type="InterPro" id="IPR049012">
    <property type="entry name" value="Mutator_transp_dom"/>
</dbReference>
<evidence type="ECO:0000256" key="7">
    <source>
        <dbReference type="ARBA" id="ARBA00023242"/>
    </source>
</evidence>
<dbReference type="EMBL" id="CARXXK010000004">
    <property type="protein sequence ID" value="CAI6365776.1"/>
    <property type="molecule type" value="Genomic_DNA"/>
</dbReference>
<comment type="caution">
    <text evidence="10">The sequence shown here is derived from an EMBL/GenBank/DDBJ whole genome shotgun (WGS) entry which is preliminary data.</text>
</comment>
<reference evidence="10 11" key="1">
    <citation type="submission" date="2023-01" db="EMBL/GenBank/DDBJ databases">
        <authorList>
            <person name="Whitehead M."/>
        </authorList>
    </citation>
    <scope>NUCLEOTIDE SEQUENCE [LARGE SCALE GENOMIC DNA]</scope>
</reference>
<evidence type="ECO:0000256" key="2">
    <source>
        <dbReference type="ARBA" id="ARBA00004123"/>
    </source>
</evidence>
<dbReference type="PANTHER" id="PTHR22930:SF85">
    <property type="entry name" value="GH03217P-RELATED"/>
    <property type="match status" value="1"/>
</dbReference>
<dbReference type="GO" id="GO:0046872">
    <property type="term" value="F:metal ion binding"/>
    <property type="evidence" value="ECO:0007669"/>
    <property type="project" value="UniProtKB-KW"/>
</dbReference>
<keyword evidence="5" id="KW-0479">Metal-binding</keyword>
<dbReference type="InterPro" id="IPR027806">
    <property type="entry name" value="HARBI1_dom"/>
</dbReference>
<evidence type="ECO:0008006" key="12">
    <source>
        <dbReference type="Google" id="ProtNLM"/>
    </source>
</evidence>
<dbReference type="PANTHER" id="PTHR22930">
    <property type="match status" value="1"/>
</dbReference>
<dbReference type="Proteomes" id="UP001160148">
    <property type="component" value="Unassembled WGS sequence"/>
</dbReference>
<accession>A0AAV0XCB4</accession>
<name>A0AAV0XCB4_9HEMI</name>
<dbReference type="AlphaFoldDB" id="A0AAV0XCB4"/>
<keyword evidence="6" id="KW-0378">Hydrolase</keyword>
<evidence type="ECO:0000259" key="9">
    <source>
        <dbReference type="Pfam" id="PF20700"/>
    </source>
</evidence>
<evidence type="ECO:0000256" key="4">
    <source>
        <dbReference type="ARBA" id="ARBA00022722"/>
    </source>
</evidence>
<evidence type="ECO:0000256" key="3">
    <source>
        <dbReference type="ARBA" id="ARBA00006958"/>
    </source>
</evidence>
<gene>
    <name evidence="10" type="ORF">MEUPH1_LOCUS20450</name>
</gene>
<dbReference type="GO" id="GO:0005634">
    <property type="term" value="C:nucleus"/>
    <property type="evidence" value="ECO:0007669"/>
    <property type="project" value="UniProtKB-SubCell"/>
</dbReference>
<keyword evidence="4" id="KW-0540">Nuclease</keyword>
<dbReference type="InterPro" id="IPR045249">
    <property type="entry name" value="HARBI1-like"/>
</dbReference>
<feature type="domain" description="Mutator-like transposase" evidence="9">
    <location>
        <begin position="128"/>
        <end position="409"/>
    </location>
</feature>